<protein>
    <recommendedName>
        <fullName evidence="4">SMP domain-containing protein</fullName>
    </recommendedName>
</protein>
<dbReference type="EMBL" id="ML977325">
    <property type="protein sequence ID" value="KAF2114626.1"/>
    <property type="molecule type" value="Genomic_DNA"/>
</dbReference>
<evidence type="ECO:0000256" key="1">
    <source>
        <dbReference type="SAM" id="MobiDB-lite"/>
    </source>
</evidence>
<organism evidence="2 3">
    <name type="scientific">Lophiotrema nucula</name>
    <dbReference type="NCBI Taxonomy" id="690887"/>
    <lineage>
        <taxon>Eukaryota</taxon>
        <taxon>Fungi</taxon>
        <taxon>Dikarya</taxon>
        <taxon>Ascomycota</taxon>
        <taxon>Pezizomycotina</taxon>
        <taxon>Dothideomycetes</taxon>
        <taxon>Pleosporomycetidae</taxon>
        <taxon>Pleosporales</taxon>
        <taxon>Lophiotremataceae</taxon>
        <taxon>Lophiotrema</taxon>
    </lineage>
</organism>
<evidence type="ECO:0000313" key="2">
    <source>
        <dbReference type="EMBL" id="KAF2114626.1"/>
    </source>
</evidence>
<dbReference type="Proteomes" id="UP000799770">
    <property type="component" value="Unassembled WGS sequence"/>
</dbReference>
<feature type="region of interest" description="Disordered" evidence="1">
    <location>
        <begin position="74"/>
        <end position="191"/>
    </location>
</feature>
<reference evidence="2" key="1">
    <citation type="journal article" date="2020" name="Stud. Mycol.">
        <title>101 Dothideomycetes genomes: a test case for predicting lifestyles and emergence of pathogens.</title>
        <authorList>
            <person name="Haridas S."/>
            <person name="Albert R."/>
            <person name="Binder M."/>
            <person name="Bloem J."/>
            <person name="Labutti K."/>
            <person name="Salamov A."/>
            <person name="Andreopoulos B."/>
            <person name="Baker S."/>
            <person name="Barry K."/>
            <person name="Bills G."/>
            <person name="Bluhm B."/>
            <person name="Cannon C."/>
            <person name="Castanera R."/>
            <person name="Culley D."/>
            <person name="Daum C."/>
            <person name="Ezra D."/>
            <person name="Gonzalez J."/>
            <person name="Henrissat B."/>
            <person name="Kuo A."/>
            <person name="Liang C."/>
            <person name="Lipzen A."/>
            <person name="Lutzoni F."/>
            <person name="Magnuson J."/>
            <person name="Mondo S."/>
            <person name="Nolan M."/>
            <person name="Ohm R."/>
            <person name="Pangilinan J."/>
            <person name="Park H.-J."/>
            <person name="Ramirez L."/>
            <person name="Alfaro M."/>
            <person name="Sun H."/>
            <person name="Tritt A."/>
            <person name="Yoshinaga Y."/>
            <person name="Zwiers L.-H."/>
            <person name="Turgeon B."/>
            <person name="Goodwin S."/>
            <person name="Spatafora J."/>
            <person name="Crous P."/>
            <person name="Grigoriev I."/>
        </authorList>
    </citation>
    <scope>NUCLEOTIDE SEQUENCE</scope>
    <source>
        <strain evidence="2">CBS 627.86</strain>
    </source>
</reference>
<dbReference type="AlphaFoldDB" id="A0A6A5Z675"/>
<feature type="compositionally biased region" description="Polar residues" evidence="1">
    <location>
        <begin position="143"/>
        <end position="157"/>
    </location>
</feature>
<gene>
    <name evidence="2" type="ORF">BDV96DRAFT_613241</name>
</gene>
<feature type="compositionally biased region" description="Basic and acidic residues" evidence="1">
    <location>
        <begin position="160"/>
        <end position="175"/>
    </location>
</feature>
<evidence type="ECO:0000313" key="3">
    <source>
        <dbReference type="Proteomes" id="UP000799770"/>
    </source>
</evidence>
<keyword evidence="3" id="KW-1185">Reference proteome</keyword>
<dbReference type="OrthoDB" id="5209734at2759"/>
<sequence length="191" mass="19829">MHRTLCLPSKMFSSTRSRAAVVDSNFLSQITAAEKKITNQDGPVQGGPTARAQSHVGNDITSQVVHDITEGERTITGQEGPVAGGPTSIAQSILTSGSASGGSGIGQQSNSSGVLDSETISKITEKEKQLSGQEDPVRGGPTAQAQSHAREPITSQALHDITEGEKKITGGERVKRGPTSAAQSELAKSRQ</sequence>
<name>A0A6A5Z675_9PLEO</name>
<proteinExistence type="predicted"/>
<accession>A0A6A5Z675</accession>
<evidence type="ECO:0008006" key="4">
    <source>
        <dbReference type="Google" id="ProtNLM"/>
    </source>
</evidence>